<evidence type="ECO:0000313" key="6">
    <source>
        <dbReference type="EMBL" id="RVU17988.1"/>
    </source>
</evidence>
<dbReference type="SUPFAM" id="SSF53067">
    <property type="entry name" value="Actin-like ATPase domain"/>
    <property type="match status" value="2"/>
</dbReference>
<proteinExistence type="inferred from homology"/>
<evidence type="ECO:0000256" key="3">
    <source>
        <dbReference type="ARBA" id="ARBA00022840"/>
    </source>
</evidence>
<keyword evidence="5" id="KW-0143">Chaperone</keyword>
<dbReference type="InterPro" id="IPR018181">
    <property type="entry name" value="Heat_shock_70_CS"/>
</dbReference>
<dbReference type="FunFam" id="3.30.420.40:FF:000028">
    <property type="entry name" value="heat shock 70 kDa protein-like"/>
    <property type="match status" value="1"/>
</dbReference>
<protein>
    <recommendedName>
        <fullName evidence="8">Hsp70 family protein</fullName>
    </recommendedName>
</protein>
<comment type="caution">
    <text evidence="6">The sequence shown here is derived from an EMBL/GenBank/DDBJ whole genome shotgun (WGS) entry which is preliminary data.</text>
</comment>
<dbReference type="AlphaFoldDB" id="A0A437P7B7"/>
<comment type="similarity">
    <text evidence="1">Belongs to the heat shock protein 70 family.</text>
</comment>
<evidence type="ECO:0000256" key="1">
    <source>
        <dbReference type="ARBA" id="ARBA00007381"/>
    </source>
</evidence>
<evidence type="ECO:0000256" key="5">
    <source>
        <dbReference type="ARBA" id="ARBA00023186"/>
    </source>
</evidence>
<dbReference type="EMBL" id="RZYA01000022">
    <property type="protein sequence ID" value="RVU17988.1"/>
    <property type="molecule type" value="Genomic_DNA"/>
</dbReference>
<evidence type="ECO:0000313" key="7">
    <source>
        <dbReference type="Proteomes" id="UP000283128"/>
    </source>
</evidence>
<keyword evidence="7" id="KW-1185">Reference proteome</keyword>
<evidence type="ECO:0008006" key="8">
    <source>
        <dbReference type="Google" id="ProtNLM"/>
    </source>
</evidence>
<dbReference type="Gene3D" id="3.90.640.10">
    <property type="entry name" value="Actin, Chain A, domain 4"/>
    <property type="match status" value="1"/>
</dbReference>
<keyword evidence="4" id="KW-0346">Stress response</keyword>
<reference evidence="6 7" key="1">
    <citation type="submission" date="2019-01" db="EMBL/GenBank/DDBJ databases">
        <title>Genome sequences of Streptomyces and Rhizobium isolates collected from root and soil.</title>
        <authorList>
            <person name="Chhettri S."/>
            <person name="Sevigny J.L."/>
            <person name="Sen A."/>
            <person name="Ennis N."/>
            <person name="Tisa L."/>
        </authorList>
    </citation>
    <scope>NUCLEOTIDE SEQUENCE [LARGE SCALE GENOMIC DNA]</scope>
    <source>
        <strain evidence="6 7">San01</strain>
    </source>
</reference>
<keyword evidence="2" id="KW-0547">Nucleotide-binding</keyword>
<dbReference type="PROSITE" id="PS00329">
    <property type="entry name" value="HSP70_2"/>
    <property type="match status" value="1"/>
</dbReference>
<dbReference type="CDD" id="cd24029">
    <property type="entry name" value="ASKHA_NBD_HSP70_DnaK_HscA_HscC"/>
    <property type="match status" value="1"/>
</dbReference>
<sequence>MSQQIVSKAVGIDLGTTNSAVAVMNPADSEIVIHRDPVSKSYTTPSCVWRSPAGGELVVGRKAFARKGSSPEPVTSVKRLMGSRTTVDLAGEEYTPAQVSAAILAEMKRRIETDVAAFDSPDVRWIVDRAVVTVPAYFDQPQIDATRKAAEEAGLEVLGLLHEPTAAASHYCWRTATRDGTFLVYDLGGGTFDVSVLRCTAGTFEVLGISGNNRLGGDDIDEAFARHLQKMLQADGYALDLDPENDPEDRLRFSQLKILAEGAKKALTDQPDYMLRDTGRLTDQEKRPVVIDALLERPELDDIARPLIERTFAYCDEALRRAEDRAGITLADVDHIILAGGSTHMPLVREMVTQELCANPAPGSARQVRAACEAPVCDHADTAVALGAAVRAAAVGGLAVYDEDRTVRVSFRGSATTGSAATHVGGSVQVLTGGVDLTGGYVRLTTAGFEDQADLSEEGAFAFAQIPVQPDAESLLTFEVYDAEGDLVATAGRALAHSTGELPPDGGTGGAAINSKAILLEVDKGDGRTGRRELVPAMQQLPFATDYDFGHPGKEQVELRLFQQAVPIQVIKVTVPSSTPRGTAIRMNVAMQENMSITVQGSIGEGTTFDALLEVPVDPPMPEAPVVEALYHRFEENVGYLAAGPQNVVRVKWTTARRAFEAARDRGDVSAAVHEFRELEEIVAGLGETDQELRPPKREFDSLVEDCQRLHAHLSEEGPAGGKPFDGAEVSRAIEAQRTEGERAHAAGDQRRYGEAIAQLQGHFTYLRGLLRSSSGGGEPSAQDRAESLLRFGFQQVEQLSRVAVARRRASEESDLATVKGRLEQLVPLLATNPDQVVQEAGKLVARLRQLAQILLGTTNEATGIPLDEAGSRTPRGSL</sequence>
<keyword evidence="3" id="KW-0067">ATP-binding</keyword>
<evidence type="ECO:0000256" key="4">
    <source>
        <dbReference type="ARBA" id="ARBA00023016"/>
    </source>
</evidence>
<dbReference type="PROSITE" id="PS01036">
    <property type="entry name" value="HSP70_3"/>
    <property type="match status" value="1"/>
</dbReference>
<dbReference type="GO" id="GO:0005524">
    <property type="term" value="F:ATP binding"/>
    <property type="evidence" value="ECO:0007669"/>
    <property type="project" value="UniProtKB-KW"/>
</dbReference>
<dbReference type="InterPro" id="IPR043129">
    <property type="entry name" value="ATPase_NBD"/>
</dbReference>
<dbReference type="InterPro" id="IPR013126">
    <property type="entry name" value="Hsp_70_fam"/>
</dbReference>
<dbReference type="Proteomes" id="UP000283128">
    <property type="component" value="Unassembled WGS sequence"/>
</dbReference>
<organism evidence="6 7">
    <name type="scientific">Streptomyces antnestii</name>
    <dbReference type="NCBI Taxonomy" id="2494256"/>
    <lineage>
        <taxon>Bacteria</taxon>
        <taxon>Bacillati</taxon>
        <taxon>Actinomycetota</taxon>
        <taxon>Actinomycetes</taxon>
        <taxon>Kitasatosporales</taxon>
        <taxon>Streptomycetaceae</taxon>
        <taxon>Streptomyces</taxon>
    </lineage>
</organism>
<dbReference type="OrthoDB" id="9766019at2"/>
<dbReference type="PROSITE" id="PS00297">
    <property type="entry name" value="HSP70_1"/>
    <property type="match status" value="1"/>
</dbReference>
<dbReference type="Pfam" id="PF00012">
    <property type="entry name" value="HSP70"/>
    <property type="match status" value="2"/>
</dbReference>
<evidence type="ECO:0000256" key="2">
    <source>
        <dbReference type="ARBA" id="ARBA00022741"/>
    </source>
</evidence>
<accession>A0A437P7B7</accession>
<dbReference type="PANTHER" id="PTHR19375">
    <property type="entry name" value="HEAT SHOCK PROTEIN 70KDA"/>
    <property type="match status" value="1"/>
</dbReference>
<gene>
    <name evidence="6" type="ORF">EOT10_33375</name>
</gene>
<dbReference type="Gene3D" id="3.30.420.40">
    <property type="match status" value="2"/>
</dbReference>
<dbReference type="GO" id="GO:0140662">
    <property type="term" value="F:ATP-dependent protein folding chaperone"/>
    <property type="evidence" value="ECO:0007669"/>
    <property type="project" value="InterPro"/>
</dbReference>
<name>A0A437P7B7_9ACTN</name>
<dbReference type="PRINTS" id="PR00301">
    <property type="entry name" value="HEATSHOCK70"/>
</dbReference>
<dbReference type="RefSeq" id="WP_127832117.1">
    <property type="nucleotide sequence ID" value="NZ_RZYA01000022.1"/>
</dbReference>